<keyword evidence="9" id="KW-1185">Reference proteome</keyword>
<dbReference type="PANTHER" id="PTHR43884:SF12">
    <property type="entry name" value="ISOVALERYL-COA DEHYDROGENASE, MITOCHONDRIAL-RELATED"/>
    <property type="match status" value="1"/>
</dbReference>
<dbReference type="InterPro" id="IPR046373">
    <property type="entry name" value="Acyl-CoA_Oxase/DH_mid-dom_sf"/>
</dbReference>
<comment type="cofactor">
    <cofactor evidence="1">
        <name>FAD</name>
        <dbReference type="ChEBI" id="CHEBI:57692"/>
    </cofactor>
</comment>
<dbReference type="Proteomes" id="UP000580517">
    <property type="component" value="Unassembled WGS sequence"/>
</dbReference>
<evidence type="ECO:0000256" key="3">
    <source>
        <dbReference type="ARBA" id="ARBA00022630"/>
    </source>
</evidence>
<feature type="domain" description="Acyl-CoA oxidase/dehydrogenase middle" evidence="6">
    <location>
        <begin position="133"/>
        <end position="231"/>
    </location>
</feature>
<evidence type="ECO:0000256" key="4">
    <source>
        <dbReference type="ARBA" id="ARBA00022827"/>
    </source>
</evidence>
<proteinExistence type="inferred from homology"/>
<accession>A0A853F5K2</accession>
<feature type="domain" description="Acyl-CoA dehydrogenase/oxidase N-terminal" evidence="7">
    <location>
        <begin position="19"/>
        <end position="128"/>
    </location>
</feature>
<dbReference type="SUPFAM" id="SSF47203">
    <property type="entry name" value="Acyl-CoA dehydrogenase C-terminal domain-like"/>
    <property type="match status" value="1"/>
</dbReference>
<dbReference type="Gene3D" id="2.40.110.10">
    <property type="entry name" value="Butyryl-CoA Dehydrogenase, subunit A, domain 2"/>
    <property type="match status" value="1"/>
</dbReference>
<dbReference type="InterPro" id="IPR006089">
    <property type="entry name" value="Acyl-CoA_DH_CS"/>
</dbReference>
<comment type="similarity">
    <text evidence="2">Belongs to the acyl-CoA dehydrogenase family.</text>
</comment>
<dbReference type="Gene3D" id="1.10.540.10">
    <property type="entry name" value="Acyl-CoA dehydrogenase/oxidase, N-terminal domain"/>
    <property type="match status" value="1"/>
</dbReference>
<evidence type="ECO:0000313" key="9">
    <source>
        <dbReference type="Proteomes" id="UP000580517"/>
    </source>
</evidence>
<dbReference type="InterPro" id="IPR037069">
    <property type="entry name" value="AcylCoA_DH/ox_N_sf"/>
</dbReference>
<dbReference type="SUPFAM" id="SSF56645">
    <property type="entry name" value="Acyl-CoA dehydrogenase NM domain-like"/>
    <property type="match status" value="1"/>
</dbReference>
<dbReference type="Gene3D" id="1.20.140.10">
    <property type="entry name" value="Butyryl-CoA Dehydrogenase, subunit A, domain 3"/>
    <property type="match status" value="1"/>
</dbReference>
<evidence type="ECO:0000256" key="2">
    <source>
        <dbReference type="ARBA" id="ARBA00009347"/>
    </source>
</evidence>
<name>A0A853F5K2_9BURK</name>
<dbReference type="OrthoDB" id="9769473at2"/>
<dbReference type="Pfam" id="PF00441">
    <property type="entry name" value="Acyl-CoA_dh_1"/>
    <property type="match status" value="1"/>
</dbReference>
<dbReference type="FunFam" id="1.20.140.10:FF:000012">
    <property type="entry name" value="Acyl-CoA dehydrogenase fadE12"/>
    <property type="match status" value="1"/>
</dbReference>
<feature type="domain" description="Acyl-CoA dehydrogenase/oxidase C-terminal" evidence="5">
    <location>
        <begin position="244"/>
        <end position="391"/>
    </location>
</feature>
<dbReference type="Pfam" id="PF02770">
    <property type="entry name" value="Acyl-CoA_dh_M"/>
    <property type="match status" value="1"/>
</dbReference>
<dbReference type="PIRSF" id="PIRSF016578">
    <property type="entry name" value="HsaA"/>
    <property type="match status" value="1"/>
</dbReference>
<dbReference type="InterPro" id="IPR009100">
    <property type="entry name" value="AcylCoA_DH/oxidase_NM_dom_sf"/>
</dbReference>
<dbReference type="EMBL" id="JACCEW010000001">
    <property type="protein sequence ID" value="NYT35247.1"/>
    <property type="molecule type" value="Genomic_DNA"/>
</dbReference>
<evidence type="ECO:0000256" key="1">
    <source>
        <dbReference type="ARBA" id="ARBA00001974"/>
    </source>
</evidence>
<comment type="caution">
    <text evidence="8">The sequence shown here is derived from an EMBL/GenBank/DDBJ whole genome shotgun (WGS) entry which is preliminary data.</text>
</comment>
<dbReference type="Pfam" id="PF02771">
    <property type="entry name" value="Acyl-CoA_dh_N"/>
    <property type="match status" value="1"/>
</dbReference>
<dbReference type="FunFam" id="1.10.540.10:FF:000013">
    <property type="entry name" value="Acyl-CoA dehydrogenase"/>
    <property type="match status" value="1"/>
</dbReference>
<dbReference type="GO" id="GO:0003995">
    <property type="term" value="F:acyl-CoA dehydrogenase activity"/>
    <property type="evidence" value="ECO:0007669"/>
    <property type="project" value="InterPro"/>
</dbReference>
<sequence length="399" mass="43958">MASKETFNTNDAVLMDIGEDYKDIRESVQRVCADFPNEYWSSKDEVEAYPTEFIDAMTQAGFLAALIPEEYGGSGLPLRAAAVIMEEVCAAGCHAAAGHAQMYIMGTVLRHGNDEQKRKYLPDIASGKLRLQAFGVTEPTTGSDTTQLRTRATRTDAGYVINGQKVWTSRAQHSDLMLVLARTTPASDVPKRVDGISTFLIDIKACLGKGLEIRPIKAMVNHHATEVFFDNLEVPSDALVGEEGRGFRYILDGMNAERMITAAEALGSTRWFLNAATQYANERVVFGRPIGSNQGIQFPLAQARIQADAVDMMIRRATALFEQNLPCGAQANMARYLAAECLWNAAEACMQTHGGFGFAREYHIERKWREARLARIAPVSTNLILANIAQHTLGLPRSY</sequence>
<evidence type="ECO:0000259" key="6">
    <source>
        <dbReference type="Pfam" id="PF02770"/>
    </source>
</evidence>
<reference evidence="8 9" key="1">
    <citation type="submission" date="2020-07" db="EMBL/GenBank/DDBJ databases">
        <title>Taxonomic revisions and descriptions of new bacterial species based on genomic comparisons in the high-G+C-content subgroup of the family Alcaligenaceae.</title>
        <authorList>
            <person name="Szabo A."/>
            <person name="Felfoldi T."/>
        </authorList>
    </citation>
    <scope>NUCLEOTIDE SEQUENCE [LARGE SCALE GENOMIC DNA]</scope>
    <source>
        <strain evidence="8 9">DSM 25264</strain>
    </source>
</reference>
<dbReference type="InterPro" id="IPR006091">
    <property type="entry name" value="Acyl-CoA_Oxase/DH_mid-dom"/>
</dbReference>
<organism evidence="8 9">
    <name type="scientific">Allopusillimonas soli</name>
    <dbReference type="NCBI Taxonomy" id="659016"/>
    <lineage>
        <taxon>Bacteria</taxon>
        <taxon>Pseudomonadati</taxon>
        <taxon>Pseudomonadota</taxon>
        <taxon>Betaproteobacteria</taxon>
        <taxon>Burkholderiales</taxon>
        <taxon>Alcaligenaceae</taxon>
        <taxon>Allopusillimonas</taxon>
    </lineage>
</organism>
<evidence type="ECO:0000313" key="8">
    <source>
        <dbReference type="EMBL" id="NYT35247.1"/>
    </source>
</evidence>
<dbReference type="PANTHER" id="PTHR43884">
    <property type="entry name" value="ACYL-COA DEHYDROGENASE"/>
    <property type="match status" value="1"/>
</dbReference>
<evidence type="ECO:0000259" key="5">
    <source>
        <dbReference type="Pfam" id="PF00441"/>
    </source>
</evidence>
<dbReference type="AlphaFoldDB" id="A0A853F5K2"/>
<keyword evidence="3" id="KW-0285">Flavoprotein</keyword>
<dbReference type="InterPro" id="IPR036250">
    <property type="entry name" value="AcylCo_DH-like_C"/>
</dbReference>
<dbReference type="RefSeq" id="WP_129967138.1">
    <property type="nucleotide sequence ID" value="NZ_JACCEW010000001.1"/>
</dbReference>
<dbReference type="CDD" id="cd00567">
    <property type="entry name" value="ACAD"/>
    <property type="match status" value="1"/>
</dbReference>
<dbReference type="InterPro" id="IPR013786">
    <property type="entry name" value="AcylCoA_DH/ox_N"/>
</dbReference>
<dbReference type="FunFam" id="2.40.110.10:FF:000014">
    <property type="entry name" value="Probable acyl-CoA dehydrogenase"/>
    <property type="match status" value="1"/>
</dbReference>
<dbReference type="GO" id="GO:0050660">
    <property type="term" value="F:flavin adenine dinucleotide binding"/>
    <property type="evidence" value="ECO:0007669"/>
    <property type="project" value="InterPro"/>
</dbReference>
<evidence type="ECO:0000259" key="7">
    <source>
        <dbReference type="Pfam" id="PF02771"/>
    </source>
</evidence>
<keyword evidence="4" id="KW-0274">FAD</keyword>
<gene>
    <name evidence="8" type="ORF">H0A68_00030</name>
</gene>
<dbReference type="PROSITE" id="PS00073">
    <property type="entry name" value="ACYL_COA_DH_2"/>
    <property type="match status" value="1"/>
</dbReference>
<dbReference type="InterPro" id="IPR009075">
    <property type="entry name" value="AcylCo_DH/oxidase_C"/>
</dbReference>
<protein>
    <submittedName>
        <fullName evidence="8">Acyl-CoA/acyl-ACP dehydrogenase</fullName>
    </submittedName>
</protein>